<dbReference type="InterPro" id="IPR019534">
    <property type="entry name" value="DUF2452"/>
</dbReference>
<dbReference type="Pfam" id="PF10504">
    <property type="entry name" value="DUF2452"/>
    <property type="match status" value="1"/>
</dbReference>
<evidence type="ECO:0000256" key="1">
    <source>
        <dbReference type="SAM" id="Coils"/>
    </source>
</evidence>
<evidence type="ECO:0000256" key="2">
    <source>
        <dbReference type="SAM" id="MobiDB-lite"/>
    </source>
</evidence>
<name>A0A6J5LS07_9CAUD</name>
<accession>A0A6J5LS07</accession>
<gene>
    <name evidence="3" type="ORF">UFOVP328_12</name>
</gene>
<evidence type="ECO:0008006" key="4">
    <source>
        <dbReference type="Google" id="ProtNLM"/>
    </source>
</evidence>
<dbReference type="EMBL" id="LR796341">
    <property type="protein sequence ID" value="CAB4137245.1"/>
    <property type="molecule type" value="Genomic_DNA"/>
</dbReference>
<evidence type="ECO:0000313" key="3">
    <source>
        <dbReference type="EMBL" id="CAB4137245.1"/>
    </source>
</evidence>
<feature type="compositionally biased region" description="Basic residues" evidence="2">
    <location>
        <begin position="16"/>
        <end position="25"/>
    </location>
</feature>
<organism evidence="3">
    <name type="scientific">uncultured Caudovirales phage</name>
    <dbReference type="NCBI Taxonomy" id="2100421"/>
    <lineage>
        <taxon>Viruses</taxon>
        <taxon>Duplodnaviria</taxon>
        <taxon>Heunggongvirae</taxon>
        <taxon>Uroviricota</taxon>
        <taxon>Caudoviricetes</taxon>
        <taxon>Peduoviridae</taxon>
        <taxon>Maltschvirus</taxon>
        <taxon>Maltschvirus maltsch</taxon>
    </lineage>
</organism>
<feature type="coiled-coil region" evidence="1">
    <location>
        <begin position="76"/>
        <end position="110"/>
    </location>
</feature>
<feature type="region of interest" description="Disordered" evidence="2">
    <location>
        <begin position="1"/>
        <end position="31"/>
    </location>
</feature>
<keyword evidence="1" id="KW-0175">Coiled coil</keyword>
<protein>
    <recommendedName>
        <fullName evidence="4">DUF2452 domain-containing protein</fullName>
    </recommendedName>
</protein>
<reference evidence="3" key="1">
    <citation type="submission" date="2020-04" db="EMBL/GenBank/DDBJ databases">
        <authorList>
            <person name="Chiriac C."/>
            <person name="Salcher M."/>
            <person name="Ghai R."/>
            <person name="Kavagutti S V."/>
        </authorList>
    </citation>
    <scope>NUCLEOTIDE SEQUENCE</scope>
</reference>
<sequence length="179" mass="20597">MGLVLPPDDPDNPLSKKTKTRSNRAKGRDSYDATVGNNLVEFFNRNVTPYPTEAGGPKFDLIPVEKQKDIMVNVARMHAQKEYDRIMEMVEILQRQAAELKRRLEITDLVHAARYEFQVYHGQCYWLVSDTKSGGTRLVHQGPTDWSTGAPAQYQYICRVKWLGDYTWIEVDHNDNPVL</sequence>
<proteinExistence type="predicted"/>